<evidence type="ECO:0000313" key="2">
    <source>
        <dbReference type="Proteomes" id="UP000091926"/>
    </source>
</evidence>
<dbReference type="AlphaFoldDB" id="A0A193GHU1"/>
<protein>
    <submittedName>
        <fullName evidence="1">Uncharacterized protein</fullName>
    </submittedName>
</protein>
<dbReference type="EMBL" id="CP016172">
    <property type="protein sequence ID" value="ANN79395.1"/>
    <property type="molecule type" value="Genomic_DNA"/>
</dbReference>
<reference evidence="1 2" key="1">
    <citation type="submission" date="2016-06" db="EMBL/GenBank/DDBJ databases">
        <title>Complete genome sequences of Bordetella bronchialis and Bordetella flabilis.</title>
        <authorList>
            <person name="LiPuma J.J."/>
            <person name="Spilker T."/>
        </authorList>
    </citation>
    <scope>NUCLEOTIDE SEQUENCE [LARGE SCALE GENOMIC DNA]</scope>
    <source>
        <strain evidence="1 2">AU10664</strain>
    </source>
</reference>
<keyword evidence="2" id="KW-1185">Reference proteome</keyword>
<name>A0A193GHU1_9BORD</name>
<organism evidence="1 2">
    <name type="scientific">Bordetella flabilis</name>
    <dbReference type="NCBI Taxonomy" id="463014"/>
    <lineage>
        <taxon>Bacteria</taxon>
        <taxon>Pseudomonadati</taxon>
        <taxon>Pseudomonadota</taxon>
        <taxon>Betaproteobacteria</taxon>
        <taxon>Burkholderiales</taxon>
        <taxon>Alcaligenaceae</taxon>
        <taxon>Bordetella</taxon>
    </lineage>
</organism>
<gene>
    <name evidence="1" type="ORF">BAU07_21755</name>
</gene>
<proteinExistence type="predicted"/>
<accession>A0A193GHU1</accession>
<dbReference type="KEGG" id="bfz:BAU07_21755"/>
<sequence>MKRWLAALLLTLGGLGTECVHPLQCTLIATRASTRRPGGRDTRCRALRLSFAHGPRRRTTAAALRAHQPS</sequence>
<dbReference type="STRING" id="463014.BAU07_21755"/>
<dbReference type="Proteomes" id="UP000091926">
    <property type="component" value="Chromosome"/>
</dbReference>
<evidence type="ECO:0000313" key="1">
    <source>
        <dbReference type="EMBL" id="ANN79395.1"/>
    </source>
</evidence>